<dbReference type="EMBL" id="CP023445">
    <property type="protein sequence ID" value="ATE55736.1"/>
    <property type="molecule type" value="Genomic_DNA"/>
</dbReference>
<dbReference type="CDD" id="cd00093">
    <property type="entry name" value="HTH_XRE"/>
    <property type="match status" value="1"/>
</dbReference>
<dbReference type="SUPFAM" id="SSF47413">
    <property type="entry name" value="lambda repressor-like DNA-binding domains"/>
    <property type="match status" value="1"/>
</dbReference>
<dbReference type="PROSITE" id="PS50943">
    <property type="entry name" value="HTH_CROC1"/>
    <property type="match status" value="1"/>
</dbReference>
<sequence>MSEDWAAVARAINQRVNELGWRQRELAERSNVSQAIVREIQHHTVERRRSPRTLESLSTALGLHPTHLEALLHNRTPPAADEPVTDPADSLWSRLDSVEQRLSDITDRLDGLKSDLSTVIEHVRDRR</sequence>
<dbReference type="GO" id="GO:0003677">
    <property type="term" value="F:DNA binding"/>
    <property type="evidence" value="ECO:0007669"/>
    <property type="project" value="InterPro"/>
</dbReference>
<keyword evidence="3" id="KW-1185">Reference proteome</keyword>
<dbReference type="Proteomes" id="UP000218505">
    <property type="component" value="Chromosome"/>
</dbReference>
<dbReference type="InterPro" id="IPR001387">
    <property type="entry name" value="Cro/C1-type_HTH"/>
</dbReference>
<accession>A0A290Z9S0</accession>
<name>A0A290Z9S0_9PSEU</name>
<proteinExistence type="predicted"/>
<dbReference type="InterPro" id="IPR010982">
    <property type="entry name" value="Lambda_DNA-bd_dom_sf"/>
</dbReference>
<protein>
    <submittedName>
        <fullName evidence="2">Transcriptional regulator</fullName>
    </submittedName>
</protein>
<dbReference type="AlphaFoldDB" id="A0A290Z9S0"/>
<dbReference type="RefSeq" id="WP_096495567.1">
    <property type="nucleotide sequence ID" value="NZ_CP023445.1"/>
</dbReference>
<feature type="domain" description="HTH cro/C1-type" evidence="1">
    <location>
        <begin position="12"/>
        <end position="68"/>
    </location>
</feature>
<gene>
    <name evidence="2" type="ORF">CNX65_22625</name>
</gene>
<organism evidence="2 3">
    <name type="scientific">Actinosynnema pretiosum</name>
    <dbReference type="NCBI Taxonomy" id="42197"/>
    <lineage>
        <taxon>Bacteria</taxon>
        <taxon>Bacillati</taxon>
        <taxon>Actinomycetota</taxon>
        <taxon>Actinomycetes</taxon>
        <taxon>Pseudonocardiales</taxon>
        <taxon>Pseudonocardiaceae</taxon>
        <taxon>Actinosynnema</taxon>
    </lineage>
</organism>
<evidence type="ECO:0000313" key="2">
    <source>
        <dbReference type="EMBL" id="ATE55736.1"/>
    </source>
</evidence>
<evidence type="ECO:0000259" key="1">
    <source>
        <dbReference type="PROSITE" id="PS50943"/>
    </source>
</evidence>
<reference evidence="2" key="1">
    <citation type="submission" date="2017-09" db="EMBL/GenBank/DDBJ databases">
        <title>Complete Genome Sequence of ansamitocin-producing Bacterium Actinosynnema pretiosum X47.</title>
        <authorList>
            <person name="Cao G."/>
            <person name="Zong G."/>
            <person name="Zhong C."/>
            <person name="Fu J."/>
        </authorList>
    </citation>
    <scope>NUCLEOTIDE SEQUENCE [LARGE SCALE GENOMIC DNA]</scope>
    <source>
        <strain evidence="2">X47</strain>
    </source>
</reference>
<dbReference type="Gene3D" id="1.10.260.40">
    <property type="entry name" value="lambda repressor-like DNA-binding domains"/>
    <property type="match status" value="1"/>
</dbReference>
<evidence type="ECO:0000313" key="3">
    <source>
        <dbReference type="Proteomes" id="UP000218505"/>
    </source>
</evidence>
<dbReference type="KEGG" id="apre:CNX65_22625"/>